<dbReference type="RefSeq" id="WP_205120245.1">
    <property type="nucleotide sequence ID" value="NZ_JAFBCM010000001.1"/>
</dbReference>
<name>A0ABV7Y705_9ACTN</name>
<dbReference type="InterPro" id="IPR006311">
    <property type="entry name" value="TAT_signal"/>
</dbReference>
<gene>
    <name evidence="1" type="ORF">ACFOUW_03670</name>
</gene>
<sequence>MANEGSSRRAFLRTTGLAGAGAVSLGIARRRGGSEHRFLAHLRDLTENGQPSEFASIDKVFDVLDRKRFGYSVLAGKHLVRSSTDDQRGDSAYLQTFGPHRFAHSPTFQGSSPGGYNSYTCSAPRAASGWCSRWTGGRRPAGWSGLVRCWPSIRVRR</sequence>
<organism evidence="1 2">
    <name type="scientific">Tenggerimyces flavus</name>
    <dbReference type="NCBI Taxonomy" id="1708749"/>
    <lineage>
        <taxon>Bacteria</taxon>
        <taxon>Bacillati</taxon>
        <taxon>Actinomycetota</taxon>
        <taxon>Actinomycetes</taxon>
        <taxon>Propionibacteriales</taxon>
        <taxon>Nocardioidaceae</taxon>
        <taxon>Tenggerimyces</taxon>
    </lineage>
</organism>
<proteinExistence type="predicted"/>
<keyword evidence="2" id="KW-1185">Reference proteome</keyword>
<dbReference type="EMBL" id="JBHRZH010000004">
    <property type="protein sequence ID" value="MFC3759923.1"/>
    <property type="molecule type" value="Genomic_DNA"/>
</dbReference>
<accession>A0ABV7Y705</accession>
<evidence type="ECO:0000313" key="1">
    <source>
        <dbReference type="EMBL" id="MFC3759923.1"/>
    </source>
</evidence>
<reference evidence="2" key="1">
    <citation type="journal article" date="2019" name="Int. J. Syst. Evol. Microbiol.">
        <title>The Global Catalogue of Microorganisms (GCM) 10K type strain sequencing project: providing services to taxonomists for standard genome sequencing and annotation.</title>
        <authorList>
            <consortium name="The Broad Institute Genomics Platform"/>
            <consortium name="The Broad Institute Genome Sequencing Center for Infectious Disease"/>
            <person name="Wu L."/>
            <person name="Ma J."/>
        </authorList>
    </citation>
    <scope>NUCLEOTIDE SEQUENCE [LARGE SCALE GENOMIC DNA]</scope>
    <source>
        <strain evidence="2">CGMCC 4.7241</strain>
    </source>
</reference>
<evidence type="ECO:0008006" key="3">
    <source>
        <dbReference type="Google" id="ProtNLM"/>
    </source>
</evidence>
<dbReference type="PROSITE" id="PS51318">
    <property type="entry name" value="TAT"/>
    <property type="match status" value="1"/>
</dbReference>
<comment type="caution">
    <text evidence="1">The sequence shown here is derived from an EMBL/GenBank/DDBJ whole genome shotgun (WGS) entry which is preliminary data.</text>
</comment>
<protein>
    <recommendedName>
        <fullName evidence="3">Twin-arginine translocation signal domain-containing protein</fullName>
    </recommendedName>
</protein>
<evidence type="ECO:0000313" key="2">
    <source>
        <dbReference type="Proteomes" id="UP001595699"/>
    </source>
</evidence>
<dbReference type="Proteomes" id="UP001595699">
    <property type="component" value="Unassembled WGS sequence"/>
</dbReference>